<feature type="signal peptide" evidence="1">
    <location>
        <begin position="1"/>
        <end position="19"/>
    </location>
</feature>
<evidence type="ECO:0000313" key="4">
    <source>
        <dbReference type="Proteomes" id="UP000053660"/>
    </source>
</evidence>
<dbReference type="OrthoDB" id="5856608at2759"/>
<keyword evidence="1" id="KW-0732">Signal</keyword>
<dbReference type="EMBL" id="KN549536">
    <property type="protein sequence ID" value="KHJ97026.1"/>
    <property type="molecule type" value="Genomic_DNA"/>
</dbReference>
<proteinExistence type="predicted"/>
<protein>
    <recommendedName>
        <fullName evidence="2">SXP/RAL-2 family protein Ani s 5-like cation-binding domain-containing protein</fullName>
    </recommendedName>
</protein>
<name>A0A0B1TLP8_OESDE</name>
<feature type="domain" description="SXP/RAL-2 family protein Ani s 5-like cation-binding" evidence="2">
    <location>
        <begin position="42"/>
        <end position="139"/>
    </location>
</feature>
<dbReference type="Pfam" id="PF02520">
    <property type="entry name" value="ANIS5_cation-bd"/>
    <property type="match status" value="1"/>
</dbReference>
<feature type="chain" id="PRO_5002082300" description="SXP/RAL-2 family protein Ani s 5-like cation-binding domain-containing protein" evidence="1">
    <location>
        <begin position="20"/>
        <end position="197"/>
    </location>
</feature>
<dbReference type="InterPro" id="IPR003677">
    <property type="entry name" value="ANIS5_cation-bd"/>
</dbReference>
<sequence>MYLCLGFLLVFATLQDIKACCWCLPTPQYGFLRTSPVDAFHAFGRIITNSYTTPRNQLSSRMQEWAEQYNMTEELQQYETRSEQIRTDTGNTISTILNQLQGFMSDIQSIRNDQTLSQEEADRRTKSLFDSASRNLATVACCLLNTVSSSQNTMLVSHSYSYGPISVGIYTSAWFRNRRSQISGSAKEDSLAVNKET</sequence>
<evidence type="ECO:0000313" key="3">
    <source>
        <dbReference type="EMBL" id="KHJ97026.1"/>
    </source>
</evidence>
<reference evidence="3 4" key="1">
    <citation type="submission" date="2014-03" db="EMBL/GenBank/DDBJ databases">
        <title>Draft genome of the hookworm Oesophagostomum dentatum.</title>
        <authorList>
            <person name="Mitreva M."/>
        </authorList>
    </citation>
    <scope>NUCLEOTIDE SEQUENCE [LARGE SCALE GENOMIC DNA]</scope>
    <source>
        <strain evidence="3 4">OD-Hann</strain>
    </source>
</reference>
<dbReference type="Proteomes" id="UP000053660">
    <property type="component" value="Unassembled WGS sequence"/>
</dbReference>
<dbReference type="AlphaFoldDB" id="A0A0B1TLP8"/>
<organism evidence="3 4">
    <name type="scientific">Oesophagostomum dentatum</name>
    <name type="common">Nodular worm</name>
    <dbReference type="NCBI Taxonomy" id="61180"/>
    <lineage>
        <taxon>Eukaryota</taxon>
        <taxon>Metazoa</taxon>
        <taxon>Ecdysozoa</taxon>
        <taxon>Nematoda</taxon>
        <taxon>Chromadorea</taxon>
        <taxon>Rhabditida</taxon>
        <taxon>Rhabditina</taxon>
        <taxon>Rhabditomorpha</taxon>
        <taxon>Strongyloidea</taxon>
        <taxon>Strongylidae</taxon>
        <taxon>Oesophagostomum</taxon>
    </lineage>
</organism>
<keyword evidence="4" id="KW-1185">Reference proteome</keyword>
<evidence type="ECO:0000256" key="1">
    <source>
        <dbReference type="SAM" id="SignalP"/>
    </source>
</evidence>
<accession>A0A0B1TLP8</accession>
<evidence type="ECO:0000259" key="2">
    <source>
        <dbReference type="Pfam" id="PF02520"/>
    </source>
</evidence>
<gene>
    <name evidence="3" type="ORF">OESDEN_02997</name>
</gene>